<dbReference type="EMBL" id="SMGG01000007">
    <property type="protein sequence ID" value="TCK58345.1"/>
    <property type="molecule type" value="Genomic_DNA"/>
</dbReference>
<evidence type="ECO:0000313" key="1">
    <source>
        <dbReference type="EMBL" id="TCK58345.1"/>
    </source>
</evidence>
<keyword evidence="2" id="KW-1185">Reference proteome</keyword>
<organism evidence="1 2">
    <name type="scientific">Seleniivibrio woodruffii</name>
    <dbReference type="NCBI Taxonomy" id="1078050"/>
    <lineage>
        <taxon>Bacteria</taxon>
        <taxon>Pseudomonadati</taxon>
        <taxon>Deferribacterota</taxon>
        <taxon>Deferribacteres</taxon>
        <taxon>Deferribacterales</taxon>
        <taxon>Geovibrionaceae</taxon>
        <taxon>Seleniivibrio</taxon>
    </lineage>
</organism>
<comment type="caution">
    <text evidence="1">The sequence shown here is derived from an EMBL/GenBank/DDBJ whole genome shotgun (WGS) entry which is preliminary data.</text>
</comment>
<evidence type="ECO:0000313" key="2">
    <source>
        <dbReference type="Proteomes" id="UP000294614"/>
    </source>
</evidence>
<name>A0A4R1K2S7_9BACT</name>
<dbReference type="RefSeq" id="WP_132874519.1">
    <property type="nucleotide sequence ID" value="NZ_JBLJBI010000052.1"/>
</dbReference>
<gene>
    <name evidence="1" type="ORF">C8D98_2543</name>
</gene>
<protein>
    <recommendedName>
        <fullName evidence="3">Tetratricopeptide repeat protein</fullName>
    </recommendedName>
</protein>
<reference evidence="1 2" key="1">
    <citation type="submission" date="2019-03" db="EMBL/GenBank/DDBJ databases">
        <title>Genomic Encyclopedia of Type Strains, Phase IV (KMG-IV): sequencing the most valuable type-strain genomes for metagenomic binning, comparative biology and taxonomic classification.</title>
        <authorList>
            <person name="Goeker M."/>
        </authorList>
    </citation>
    <scope>NUCLEOTIDE SEQUENCE [LARGE SCALE GENOMIC DNA]</scope>
    <source>
        <strain evidence="1 2">DSM 24984</strain>
    </source>
</reference>
<proteinExistence type="predicted"/>
<evidence type="ECO:0008006" key="3">
    <source>
        <dbReference type="Google" id="ProtNLM"/>
    </source>
</evidence>
<sequence length="237" mass="26850">MKAFLVVVSIFAILAVGFYFSLNTRSYDLSREAQQLYDRGEYREAYTKVDEALNLNRLNRQAIALRPKLMRIVEGEDLLGEAKKLYEDGVSVGLEGNVEDAKIKMKRAYDIANSIPGLSPSKPEAKELIKNINRDTQMIIDRAPEIKYREAMKHVGSGDLVRAYEALGNIDPQTEKIQRKRSEIAYQMGMHRYNAVLSTGGNKGLVEDGIYWFSAVADFDENYADAQNKISELKKLK</sequence>
<dbReference type="OrthoDB" id="9798078at2"/>
<dbReference type="AlphaFoldDB" id="A0A4R1K2S7"/>
<accession>A0A4R1K2S7</accession>
<dbReference type="Proteomes" id="UP000294614">
    <property type="component" value="Unassembled WGS sequence"/>
</dbReference>